<protein>
    <submittedName>
        <fullName evidence="2">Uncharacterized protein</fullName>
    </submittedName>
</protein>
<sequence length="341" mass="36690">MVSLSQILNSNDSIPSTLPPGLVAVFLGGTSGVGETAVKQFAKHAIKPKIYIVGRSQEAADRITSECKKLNAGGEYVFLKSDLSLLKNVDAVSEEIKKREEYVNLLVLSTGSLIQGVETSEGLNYTLSLVLHTRLLFTINLLPLMIKAPSLRRVVSIFAGTKEGQIVLSDIQARREVSLMKLRGHGTSIMTLCLEVLAKQAPSVSFIHDFPGSVRGGLARGTKGLIWTLLKGIYTVVGPLITMNYEEAGERQVFFSTSARFPPQVDAEDAGGVPLKGLANLTIAKGTDGKVGSGVYSIDASGDSLSKHTIALLDGMRKDGTAEKVWAEIKGDLERICERKF</sequence>
<dbReference type="AlphaFoldDB" id="A0A3E2H7W9"/>
<dbReference type="OrthoDB" id="2898509at2759"/>
<dbReference type="PANTHER" id="PTHR47534">
    <property type="entry name" value="YALI0E05731P"/>
    <property type="match status" value="1"/>
</dbReference>
<dbReference type="Gene3D" id="3.40.50.720">
    <property type="entry name" value="NAD(P)-binding Rossmann-like Domain"/>
    <property type="match status" value="1"/>
</dbReference>
<comment type="caution">
    <text evidence="2">The sequence shown here is derived from an EMBL/GenBank/DDBJ whole genome shotgun (WGS) entry which is preliminary data.</text>
</comment>
<dbReference type="STRING" id="5539.A0A3E2H7W9"/>
<reference evidence="2 3" key="1">
    <citation type="submission" date="2018-05" db="EMBL/GenBank/DDBJ databases">
        <title>Draft genome sequence of Scytalidium lignicola DSM 105466, a ubiquitous saprotrophic fungus.</title>
        <authorList>
            <person name="Buettner E."/>
            <person name="Gebauer A.M."/>
            <person name="Hofrichter M."/>
            <person name="Liers C."/>
            <person name="Kellner H."/>
        </authorList>
    </citation>
    <scope>NUCLEOTIDE SEQUENCE [LARGE SCALE GENOMIC DNA]</scope>
    <source>
        <strain evidence="2 3">DSM 105466</strain>
    </source>
</reference>
<dbReference type="SUPFAM" id="SSF51735">
    <property type="entry name" value="NAD(P)-binding Rossmann-fold domains"/>
    <property type="match status" value="1"/>
</dbReference>
<dbReference type="EMBL" id="NCSJ02000134">
    <property type="protein sequence ID" value="RFU29282.1"/>
    <property type="molecule type" value="Genomic_DNA"/>
</dbReference>
<dbReference type="OMA" id="AGTHEGQ"/>
<evidence type="ECO:0000313" key="3">
    <source>
        <dbReference type="Proteomes" id="UP000258309"/>
    </source>
</evidence>
<dbReference type="InterPro" id="IPR052228">
    <property type="entry name" value="Sec_Metab_Biosynth_Oxidored"/>
</dbReference>
<dbReference type="PANTHER" id="PTHR47534:SF3">
    <property type="entry name" value="ALCOHOL DEHYDROGENASE-LIKE C-TERMINAL DOMAIN-CONTAINING PROTEIN"/>
    <property type="match status" value="1"/>
</dbReference>
<evidence type="ECO:0000256" key="1">
    <source>
        <dbReference type="ARBA" id="ARBA00023002"/>
    </source>
</evidence>
<feature type="non-terminal residue" evidence="2">
    <location>
        <position position="1"/>
    </location>
</feature>
<dbReference type="InterPro" id="IPR002347">
    <property type="entry name" value="SDR_fam"/>
</dbReference>
<gene>
    <name evidence="2" type="ORF">B7463_g7055</name>
</gene>
<dbReference type="InterPro" id="IPR036291">
    <property type="entry name" value="NAD(P)-bd_dom_sf"/>
</dbReference>
<name>A0A3E2H7W9_SCYLI</name>
<keyword evidence="1" id="KW-0560">Oxidoreductase</keyword>
<evidence type="ECO:0000313" key="2">
    <source>
        <dbReference type="EMBL" id="RFU29282.1"/>
    </source>
</evidence>
<proteinExistence type="predicted"/>
<feature type="non-terminal residue" evidence="2">
    <location>
        <position position="341"/>
    </location>
</feature>
<dbReference type="Pfam" id="PF00106">
    <property type="entry name" value="adh_short"/>
    <property type="match status" value="1"/>
</dbReference>
<dbReference type="Proteomes" id="UP000258309">
    <property type="component" value="Unassembled WGS sequence"/>
</dbReference>
<dbReference type="GO" id="GO:0016491">
    <property type="term" value="F:oxidoreductase activity"/>
    <property type="evidence" value="ECO:0007669"/>
    <property type="project" value="UniProtKB-KW"/>
</dbReference>
<organism evidence="2 3">
    <name type="scientific">Scytalidium lignicola</name>
    <name type="common">Hyphomycete</name>
    <dbReference type="NCBI Taxonomy" id="5539"/>
    <lineage>
        <taxon>Eukaryota</taxon>
        <taxon>Fungi</taxon>
        <taxon>Dikarya</taxon>
        <taxon>Ascomycota</taxon>
        <taxon>Pezizomycotina</taxon>
        <taxon>Leotiomycetes</taxon>
        <taxon>Leotiomycetes incertae sedis</taxon>
        <taxon>Scytalidium</taxon>
    </lineage>
</organism>
<accession>A0A3E2H7W9</accession>
<keyword evidence="3" id="KW-1185">Reference proteome</keyword>